<comment type="similarity">
    <text evidence="1">Belongs to the bacterial solute-binding protein 7 family.</text>
</comment>
<keyword evidence="3 4" id="KW-0732">Signal</keyword>
<dbReference type="EMBL" id="PNIN01000045">
    <property type="protein sequence ID" value="PMP71185.1"/>
    <property type="molecule type" value="Genomic_DNA"/>
</dbReference>
<reference evidence="5 6" key="1">
    <citation type="submission" date="2018-01" db="EMBL/GenBank/DDBJ databases">
        <title>Metagenomic assembled genomes from two thermal pools in the Uzon Caldera, Kamchatka, Russia.</title>
        <authorList>
            <person name="Wilkins L."/>
            <person name="Ettinger C."/>
        </authorList>
    </citation>
    <scope>NUCLEOTIDE SEQUENCE [LARGE SCALE GENOMIC DNA]</scope>
    <source>
        <strain evidence="5">ZAV-05</strain>
    </source>
</reference>
<organism evidence="5 6">
    <name type="scientific">Calditerrivibrio nitroreducens</name>
    <dbReference type="NCBI Taxonomy" id="477976"/>
    <lineage>
        <taxon>Bacteria</taxon>
        <taxon>Pseudomonadati</taxon>
        <taxon>Deferribacterota</taxon>
        <taxon>Deferribacteres</taxon>
        <taxon>Deferribacterales</taxon>
        <taxon>Calditerrivibrionaceae</taxon>
    </lineage>
</organism>
<keyword evidence="2" id="KW-0813">Transport</keyword>
<dbReference type="InterPro" id="IPR038404">
    <property type="entry name" value="TRAP_DctP_sf"/>
</dbReference>
<dbReference type="NCBIfam" id="NF037995">
    <property type="entry name" value="TRAP_S1"/>
    <property type="match status" value="1"/>
</dbReference>
<evidence type="ECO:0000313" key="5">
    <source>
        <dbReference type="EMBL" id="PMP71185.1"/>
    </source>
</evidence>
<protein>
    <submittedName>
        <fullName evidence="5">C4-dicarboxylate ABC transporter</fullName>
    </submittedName>
</protein>
<dbReference type="AlphaFoldDB" id="A0A2J6WLE3"/>
<evidence type="ECO:0000256" key="3">
    <source>
        <dbReference type="ARBA" id="ARBA00022729"/>
    </source>
</evidence>
<dbReference type="InterPro" id="IPR018389">
    <property type="entry name" value="DctP_fam"/>
</dbReference>
<dbReference type="Pfam" id="PF03480">
    <property type="entry name" value="DctP"/>
    <property type="match status" value="1"/>
</dbReference>
<evidence type="ECO:0000256" key="4">
    <source>
        <dbReference type="SAM" id="SignalP"/>
    </source>
</evidence>
<dbReference type="CDD" id="cd13674">
    <property type="entry name" value="PBP2_TRAP_SBP_like_1"/>
    <property type="match status" value="1"/>
</dbReference>
<dbReference type="PIRSF" id="PIRSF006470">
    <property type="entry name" value="DctB"/>
    <property type="match status" value="1"/>
</dbReference>
<sequence length="327" mass="37266">MKHFKIIFALMAVLLFATNIFASQVVIKFSHVVAADTPKGLAANYFKDYVEKTSKGQIKVEVFPNSTLYGDREEIEALKMNAVQIIAPSFSKFTGFVPQFQLFDLPFLFDDEKQLHKFLDGPVGQKMMQLVEPKGMVGLAYWDNGFKDLSNNKREIKKPEDAAGLKFRIMSSKVLEAQFKALGANPQVLPFSEVYSALQQGVVDGAENPVSNFYTQKMHEVQKYYTVSGHGYLGYLVVTNKIFWNSLSPEHKKIISDGIKLATQKEREWAAKLDDEYFAKVKAYGKVKIYKLTPEEKKIWKNKLMTIYPQFYDVIGKEYIDAALNTK</sequence>
<dbReference type="PANTHER" id="PTHR33376:SF7">
    <property type="entry name" value="C4-DICARBOXYLATE-BINDING PROTEIN DCTB"/>
    <property type="match status" value="1"/>
</dbReference>
<proteinExistence type="inferred from homology"/>
<comment type="caution">
    <text evidence="5">The sequence shown here is derived from an EMBL/GenBank/DDBJ whole genome shotgun (WGS) entry which is preliminary data.</text>
</comment>
<feature type="signal peptide" evidence="4">
    <location>
        <begin position="1"/>
        <end position="22"/>
    </location>
</feature>
<dbReference type="InterPro" id="IPR004682">
    <property type="entry name" value="TRAP_DctP"/>
</dbReference>
<gene>
    <name evidence="5" type="ORF">C0187_04475</name>
</gene>
<dbReference type="GO" id="GO:0030288">
    <property type="term" value="C:outer membrane-bounded periplasmic space"/>
    <property type="evidence" value="ECO:0007669"/>
    <property type="project" value="InterPro"/>
</dbReference>
<dbReference type="GO" id="GO:0055085">
    <property type="term" value="P:transmembrane transport"/>
    <property type="evidence" value="ECO:0007669"/>
    <property type="project" value="InterPro"/>
</dbReference>
<feature type="chain" id="PRO_5014390339" evidence="4">
    <location>
        <begin position="23"/>
        <end position="327"/>
    </location>
</feature>
<evidence type="ECO:0000256" key="1">
    <source>
        <dbReference type="ARBA" id="ARBA00009023"/>
    </source>
</evidence>
<dbReference type="NCBIfam" id="TIGR00787">
    <property type="entry name" value="dctP"/>
    <property type="match status" value="1"/>
</dbReference>
<dbReference type="PANTHER" id="PTHR33376">
    <property type="match status" value="1"/>
</dbReference>
<dbReference type="Gene3D" id="3.40.190.170">
    <property type="entry name" value="Bacterial extracellular solute-binding protein, family 7"/>
    <property type="match status" value="1"/>
</dbReference>
<evidence type="ECO:0000313" key="6">
    <source>
        <dbReference type="Proteomes" id="UP000242881"/>
    </source>
</evidence>
<dbReference type="Proteomes" id="UP000242881">
    <property type="component" value="Unassembled WGS sequence"/>
</dbReference>
<name>A0A2J6WLE3_9BACT</name>
<accession>A0A2J6WLE3</accession>
<evidence type="ECO:0000256" key="2">
    <source>
        <dbReference type="ARBA" id="ARBA00022448"/>
    </source>
</evidence>